<organism evidence="1 3">
    <name type="scientific">Pyrococcus abyssi (strain GE5 / Orsay)</name>
    <dbReference type="NCBI Taxonomy" id="272844"/>
    <lineage>
        <taxon>Archaea</taxon>
        <taxon>Methanobacteriati</taxon>
        <taxon>Methanobacteriota</taxon>
        <taxon>Thermococci</taxon>
        <taxon>Thermococcales</taxon>
        <taxon>Thermococcaceae</taxon>
        <taxon>Pyrococcus</taxon>
    </lineage>
</organism>
<reference evidence="1" key="1">
    <citation type="submission" date="1999-07" db="EMBL/GenBank/DDBJ databases">
        <authorList>
            <person name="Genoscope"/>
        </authorList>
    </citation>
    <scope>NUCLEOTIDE SEQUENCE</scope>
    <source>
        <strain evidence="1">Orsay</strain>
    </source>
</reference>
<accession>Q9UZ32</accession>
<dbReference type="PATRIC" id="fig|272844.11.peg.1406"/>
<keyword evidence="3" id="KW-1185">Reference proteome</keyword>
<dbReference type="eggNOG" id="arCOG04328">
    <property type="taxonomic scope" value="Archaea"/>
</dbReference>
<name>Q9UZ32_PYRAB</name>
<sequence>MVSKSIDRIELESPLVALLMPPDPERLGWKVSYYTGIAFHNQTVVVRVSGLRRTIHYYIPENLKRLTNPLRREVENFLRLVNPEPLSVDQLEEVLSSGRRIADEALSYIKGLHDFVVIESYSNYAAPTFKSLDVDVVIAVAPGKVALFKGEDYRKATSLYFNMKSPWLITTEDILPLLKPIKIVEFGPKGIEGVFDLVAQVVEASSSL</sequence>
<dbReference type="Proteomes" id="UP000000810">
    <property type="component" value="Chromosome"/>
</dbReference>
<reference evidence="1" key="3">
    <citation type="journal article" date="2001" name="Genome Res.">
        <title>Genome evolution at the genus level: comparison of three complete genomes of hyperthermophilic archaea.</title>
        <authorList>
            <person name="Lecompte O."/>
            <person name="Ripp R."/>
            <person name="Puzos-Barbe V."/>
            <person name="Duprat S."/>
            <person name="Heilig R."/>
            <person name="Dietrich J."/>
            <person name="Thierry J.C."/>
            <person name="Poch O."/>
        </authorList>
    </citation>
    <scope>NUCLEOTIDE SEQUENCE</scope>
    <source>
        <strain evidence="1">Orsay</strain>
    </source>
</reference>
<dbReference type="HOGENOM" id="CLU_084678_0_0_2"/>
<protein>
    <submittedName>
        <fullName evidence="1">Uncharacterized protein</fullName>
    </submittedName>
</protein>
<dbReference type="KEGG" id="pab:PAB1503"/>
<evidence type="ECO:0000313" key="1">
    <source>
        <dbReference type="EMBL" id="CAB50227.1"/>
    </source>
</evidence>
<dbReference type="PIR" id="F75041">
    <property type="entry name" value="F75041"/>
</dbReference>
<dbReference type="RefSeq" id="WP_010868437.1">
    <property type="nucleotide sequence ID" value="NC_000868.1"/>
</dbReference>
<proteinExistence type="predicted"/>
<dbReference type="EMBL" id="AJ248287">
    <property type="protein sequence ID" value="CAB50227.1"/>
    <property type="molecule type" value="Genomic_DNA"/>
</dbReference>
<dbReference type="AlphaFoldDB" id="Q9UZ32"/>
<reference evidence="2 4" key="5">
    <citation type="journal article" date="2012" name="Curr. Microbiol.">
        <title>Re-annotation of two hyperthermophilic archaea Pyrococcus abyssi GE5 and Pyrococcus furiosus DSM 3638.</title>
        <authorList>
            <person name="Gao J."/>
            <person name="Wang J."/>
        </authorList>
    </citation>
    <scope>GENOME REANNOTATION</scope>
    <source>
        <strain evidence="2">GE5</strain>
        <strain evidence="4">GE5 / Orsay</strain>
    </source>
</reference>
<evidence type="ECO:0000313" key="3">
    <source>
        <dbReference type="Proteomes" id="UP000000810"/>
    </source>
</evidence>
<dbReference type="Proteomes" id="UP000009139">
    <property type="component" value="Chromosome"/>
</dbReference>
<evidence type="ECO:0000313" key="2">
    <source>
        <dbReference type="EMBL" id="CCE70763.1"/>
    </source>
</evidence>
<reference evidence="1" key="2">
    <citation type="journal article" date="2000" name="J. Mol. Biol.">
        <title>Archaeal homologs of eukaryotic methylation guide small nucleolar RNAs: lessons from the Pyrococcus genomes.</title>
        <authorList>
            <person name="Gaspin C."/>
            <person name="Cavaille J."/>
            <person name="Erauso G."/>
        </authorList>
    </citation>
    <scope>NUCLEOTIDE SEQUENCE</scope>
    <source>
        <strain evidence="1">Orsay</strain>
    </source>
</reference>
<reference evidence="1 3" key="4">
    <citation type="journal article" date="2003" name="Mol. Microbiol.">
        <title>An integrated analysis of the genome of the hyperthermophilic archaeon Pyrococcus abyssi.</title>
        <authorList>
            <person name="Cohen G."/>
            <person name="Barbe V."/>
            <person name="Flament D."/>
            <person name="Galperin M."/>
            <person name="Heilig R."/>
            <person name="Ripp R."/>
            <person name="Lecompte O."/>
            <person name="Prieur D."/>
            <person name="Poch O."/>
            <person name="Quellerou J."/>
            <person name="Thierry J.C."/>
            <person name="Van der Oost J."/>
            <person name="Weissenbach J."/>
            <person name="Zivanovic Y."/>
            <person name="Forterre P."/>
        </authorList>
    </citation>
    <scope>NUCLEOTIDE SEQUENCE [LARGE SCALE GENOMIC DNA]</scope>
    <source>
        <strain evidence="3">GE5 / Orsay</strain>
        <strain evidence="1">Orsay</strain>
    </source>
</reference>
<evidence type="ECO:0000313" key="4">
    <source>
        <dbReference type="Proteomes" id="UP000009139"/>
    </source>
</evidence>
<gene>
    <name evidence="1" type="ordered locus">PAB1503</name>
</gene>
<dbReference type="EMBL" id="HE613800">
    <property type="protein sequence ID" value="CCE70763.1"/>
    <property type="molecule type" value="Genomic_DNA"/>
</dbReference>